<name>A0A1F5PLW1_9BACT</name>
<dbReference type="Gene3D" id="1.20.1640.10">
    <property type="entry name" value="Multidrug efflux transporter AcrB transmembrane domain"/>
    <property type="match status" value="1"/>
</dbReference>
<gene>
    <name evidence="10" type="primary">secF</name>
    <name evidence="12" type="ORF">A2722_03940</name>
</gene>
<dbReference type="GO" id="GO:0043952">
    <property type="term" value="P:protein transport by the Sec complex"/>
    <property type="evidence" value="ECO:0007669"/>
    <property type="project" value="UniProtKB-UniRule"/>
</dbReference>
<dbReference type="InterPro" id="IPR000731">
    <property type="entry name" value="SSD"/>
</dbReference>
<dbReference type="PANTHER" id="PTHR30081">
    <property type="entry name" value="PROTEIN-EXPORT MEMBRANE PROTEIN SEC"/>
    <property type="match status" value="1"/>
</dbReference>
<dbReference type="GO" id="GO:0006605">
    <property type="term" value="P:protein targeting"/>
    <property type="evidence" value="ECO:0007669"/>
    <property type="project" value="UniProtKB-UniRule"/>
</dbReference>
<evidence type="ECO:0000256" key="4">
    <source>
        <dbReference type="ARBA" id="ARBA00022519"/>
    </source>
</evidence>
<keyword evidence="9 10" id="KW-0472">Membrane</keyword>
<dbReference type="STRING" id="1817828.A2722_03940"/>
<proteinExistence type="inferred from homology"/>
<organism evidence="12 13">
    <name type="scientific">Candidatus Doudnabacteria bacterium RIFCSPHIGHO2_01_FULL_50_11</name>
    <dbReference type="NCBI Taxonomy" id="1817828"/>
    <lineage>
        <taxon>Bacteria</taxon>
        <taxon>Candidatus Doudnaibacteriota</taxon>
    </lineage>
</organism>
<dbReference type="InterPro" id="IPR022645">
    <property type="entry name" value="SecD/SecF_bac"/>
</dbReference>
<evidence type="ECO:0000256" key="10">
    <source>
        <dbReference type="HAMAP-Rule" id="MF_01464"/>
    </source>
</evidence>
<dbReference type="Proteomes" id="UP000178377">
    <property type="component" value="Unassembled WGS sequence"/>
</dbReference>
<dbReference type="PANTHER" id="PTHR30081:SF8">
    <property type="entry name" value="PROTEIN TRANSLOCASE SUBUNIT SECF"/>
    <property type="match status" value="1"/>
</dbReference>
<feature type="transmembrane region" description="Helical" evidence="10">
    <location>
        <begin position="163"/>
        <end position="183"/>
    </location>
</feature>
<evidence type="ECO:0000256" key="2">
    <source>
        <dbReference type="ARBA" id="ARBA00022448"/>
    </source>
</evidence>
<feature type="transmembrane region" description="Helical" evidence="10">
    <location>
        <begin position="275"/>
        <end position="295"/>
    </location>
</feature>
<dbReference type="Pfam" id="PF02355">
    <property type="entry name" value="SecD_SecF_C"/>
    <property type="match status" value="1"/>
</dbReference>
<comment type="subcellular location">
    <subcellularLocation>
        <location evidence="1 10">Cell membrane</location>
        <topology evidence="1 10">Multi-pass membrane protein</topology>
    </subcellularLocation>
</comment>
<dbReference type="EMBL" id="MFEO01000007">
    <property type="protein sequence ID" value="OGE90891.1"/>
    <property type="molecule type" value="Genomic_DNA"/>
</dbReference>
<evidence type="ECO:0000256" key="8">
    <source>
        <dbReference type="ARBA" id="ARBA00023010"/>
    </source>
</evidence>
<feature type="transmembrane region" description="Helical" evidence="10">
    <location>
        <begin position="249"/>
        <end position="269"/>
    </location>
</feature>
<keyword evidence="5 10" id="KW-0812">Transmembrane</keyword>
<dbReference type="NCBIfam" id="TIGR00966">
    <property type="entry name" value="transloc_SecF"/>
    <property type="match status" value="1"/>
</dbReference>
<evidence type="ECO:0000256" key="5">
    <source>
        <dbReference type="ARBA" id="ARBA00022692"/>
    </source>
</evidence>
<dbReference type="InterPro" id="IPR005665">
    <property type="entry name" value="SecF_bac"/>
</dbReference>
<keyword evidence="8 10" id="KW-0811">Translocation</keyword>
<comment type="similarity">
    <text evidence="10">Belongs to the SecD/SecF family. SecF subfamily.</text>
</comment>
<feature type="domain" description="SSD" evidence="11">
    <location>
        <begin position="130"/>
        <end position="294"/>
    </location>
</feature>
<accession>A0A1F5PLW1</accession>
<evidence type="ECO:0000256" key="6">
    <source>
        <dbReference type="ARBA" id="ARBA00022927"/>
    </source>
</evidence>
<keyword evidence="3 10" id="KW-1003">Cell membrane</keyword>
<evidence type="ECO:0000313" key="13">
    <source>
        <dbReference type="Proteomes" id="UP000178377"/>
    </source>
</evidence>
<evidence type="ECO:0000256" key="7">
    <source>
        <dbReference type="ARBA" id="ARBA00022989"/>
    </source>
</evidence>
<dbReference type="InterPro" id="IPR048634">
    <property type="entry name" value="SecD_SecF_C"/>
</dbReference>
<comment type="caution">
    <text evidence="12">The sequence shown here is derived from an EMBL/GenBank/DDBJ whole genome shotgun (WGS) entry which is preliminary data.</text>
</comment>
<evidence type="ECO:0000313" key="12">
    <source>
        <dbReference type="EMBL" id="OGE90891.1"/>
    </source>
</evidence>
<protein>
    <recommendedName>
        <fullName evidence="10">Protein-export membrane protein SecF</fullName>
    </recommendedName>
</protein>
<dbReference type="AlphaFoldDB" id="A0A1F5PLW1"/>
<feature type="transmembrane region" description="Helical" evidence="10">
    <location>
        <begin position="12"/>
        <end position="35"/>
    </location>
</feature>
<feature type="transmembrane region" description="Helical" evidence="10">
    <location>
        <begin position="125"/>
        <end position="142"/>
    </location>
</feature>
<dbReference type="InterPro" id="IPR022646">
    <property type="entry name" value="SecD/SecF_CS"/>
</dbReference>
<dbReference type="GO" id="GO:0015450">
    <property type="term" value="F:protein-transporting ATPase activity"/>
    <property type="evidence" value="ECO:0007669"/>
    <property type="project" value="InterPro"/>
</dbReference>
<dbReference type="GO" id="GO:0005886">
    <property type="term" value="C:plasma membrane"/>
    <property type="evidence" value="ECO:0007669"/>
    <property type="project" value="UniProtKB-SubCell"/>
</dbReference>
<dbReference type="PROSITE" id="PS50156">
    <property type="entry name" value="SSD"/>
    <property type="match status" value="1"/>
</dbReference>
<keyword evidence="2 10" id="KW-0813">Transport</keyword>
<dbReference type="InterPro" id="IPR022813">
    <property type="entry name" value="SecD/SecF_arch_bac"/>
</dbReference>
<dbReference type="Pfam" id="PF07549">
    <property type="entry name" value="Sec_GG"/>
    <property type="match status" value="1"/>
</dbReference>
<dbReference type="PRINTS" id="PR01755">
    <property type="entry name" value="SECFTRNLCASE"/>
</dbReference>
<dbReference type="HAMAP" id="MF_01464_B">
    <property type="entry name" value="SecF_B"/>
    <property type="match status" value="1"/>
</dbReference>
<sequence>MFSFLKSYKTLLAFSAALMIASIASLVFFGLNLGIDFKGGSLLELKFKQDVAANSVASDLTAAGFGNVVVQPSGDRQVLIKTDELSSQEDRAKLLDTLKNKFGEYEELRSDSIGPVIGTELRQKAFWQTGLVILGILFYIAYAFRKLGGRKSQAHASSWRLSLAAVIALLHDLLIVLGVFALLGRFHNVEIDSLFITALLTVLGFSVHDTIVVFDRLRENLQRELGYSFAETVNYSVNQTLVRSINTSMTVLFVLLALALFGGASIYYFVLALLIGIGAGTYSSIFVASALLLLWNRE</sequence>
<keyword evidence="7 10" id="KW-1133">Transmembrane helix</keyword>
<dbReference type="SUPFAM" id="SSF82866">
    <property type="entry name" value="Multidrug efflux transporter AcrB transmembrane domain"/>
    <property type="match status" value="1"/>
</dbReference>
<keyword evidence="6 10" id="KW-0653">Protein transport</keyword>
<dbReference type="GO" id="GO:0065002">
    <property type="term" value="P:intracellular protein transmembrane transport"/>
    <property type="evidence" value="ECO:0007669"/>
    <property type="project" value="UniProtKB-UniRule"/>
</dbReference>
<evidence type="ECO:0000256" key="3">
    <source>
        <dbReference type="ARBA" id="ARBA00022475"/>
    </source>
</evidence>
<feature type="transmembrane region" description="Helical" evidence="10">
    <location>
        <begin position="195"/>
        <end position="214"/>
    </location>
</feature>
<evidence type="ECO:0000256" key="1">
    <source>
        <dbReference type="ARBA" id="ARBA00004651"/>
    </source>
</evidence>
<keyword evidence="4" id="KW-0997">Cell inner membrane</keyword>
<evidence type="ECO:0000256" key="9">
    <source>
        <dbReference type="ARBA" id="ARBA00023136"/>
    </source>
</evidence>
<reference evidence="12 13" key="1">
    <citation type="journal article" date="2016" name="Nat. Commun.">
        <title>Thousands of microbial genomes shed light on interconnected biogeochemical processes in an aquifer system.</title>
        <authorList>
            <person name="Anantharaman K."/>
            <person name="Brown C.T."/>
            <person name="Hug L.A."/>
            <person name="Sharon I."/>
            <person name="Castelle C.J."/>
            <person name="Probst A.J."/>
            <person name="Thomas B.C."/>
            <person name="Singh A."/>
            <person name="Wilkins M.J."/>
            <person name="Karaoz U."/>
            <person name="Brodie E.L."/>
            <person name="Williams K.H."/>
            <person name="Hubbard S.S."/>
            <person name="Banfield J.F."/>
        </authorList>
    </citation>
    <scope>NUCLEOTIDE SEQUENCE [LARGE SCALE GENOMIC DNA]</scope>
</reference>
<comment type="subunit">
    <text evidence="10">Forms a complex with SecD. Part of the essential Sec protein translocation apparatus which comprises SecA, SecYEG and auxiliary proteins SecDF. Other proteins may also be involved.</text>
</comment>
<comment type="function">
    <text evidence="10">Part of the Sec protein translocase complex. Interacts with the SecYEG preprotein conducting channel. SecDF uses the proton motive force (PMF) to complete protein translocation after the ATP-dependent function of SecA.</text>
</comment>
<evidence type="ECO:0000259" key="11">
    <source>
        <dbReference type="PROSITE" id="PS50156"/>
    </source>
</evidence>